<accession>A0A1M7QKU9</accession>
<organism evidence="1 2">
    <name type="scientific">Pseudomonas asturiensis</name>
    <dbReference type="NCBI Taxonomy" id="1190415"/>
    <lineage>
        <taxon>Bacteria</taxon>
        <taxon>Pseudomonadati</taxon>
        <taxon>Pseudomonadota</taxon>
        <taxon>Gammaproteobacteria</taxon>
        <taxon>Pseudomonadales</taxon>
        <taxon>Pseudomonadaceae</taxon>
        <taxon>Pseudomonas</taxon>
    </lineage>
</organism>
<evidence type="ECO:0000313" key="1">
    <source>
        <dbReference type="EMBL" id="SHN31808.1"/>
    </source>
</evidence>
<dbReference type="Proteomes" id="UP000183983">
    <property type="component" value="Unassembled WGS sequence"/>
</dbReference>
<dbReference type="OrthoDB" id="6930556at2"/>
<reference evidence="1 2" key="1">
    <citation type="submission" date="2016-11" db="EMBL/GenBank/DDBJ databases">
        <authorList>
            <person name="Jaros S."/>
            <person name="Januszkiewicz K."/>
            <person name="Wedrychowicz H."/>
        </authorList>
    </citation>
    <scope>NUCLEOTIDE SEQUENCE [LARGE SCALE GENOMIC DNA]</scope>
    <source>
        <strain evidence="1 2">LMG 26898</strain>
    </source>
</reference>
<protein>
    <submittedName>
        <fullName evidence="1">Uncharacterized protein</fullName>
    </submittedName>
</protein>
<dbReference type="AlphaFoldDB" id="A0A1M7QKU9"/>
<dbReference type="EMBL" id="FRDA01000040">
    <property type="protein sequence ID" value="SHN31808.1"/>
    <property type="molecule type" value="Genomic_DNA"/>
</dbReference>
<sequence length="172" mass="19577">MINALKKKLLVELMSLDIPWVKKNECDSERNDLNWILVAELSDGRFLLGLTDKGLWARSTESCVQTVSDETMCVFLLPMLEDAPEVIRGKITEGLKLYGLSEEFVDIFPFEKVVMTGLKSQSEYWSDLALKWASFVPRPNNLEAVLEVLSKTGETQKIRHMARKIVKQLKAS</sequence>
<dbReference type="RefSeq" id="WP_073173542.1">
    <property type="nucleotide sequence ID" value="NZ_FRDA01000040.1"/>
</dbReference>
<evidence type="ECO:0000313" key="2">
    <source>
        <dbReference type="Proteomes" id="UP000183983"/>
    </source>
</evidence>
<proteinExistence type="predicted"/>
<gene>
    <name evidence="1" type="ORF">SAMN05216593_1401</name>
</gene>
<name>A0A1M7QKU9_9PSED</name>